<name>A0A6L2JHD0_TANCI</name>
<feature type="domain" description="Retrovirus-related Pol polyprotein from transposon TNT 1-94-like beta-barrel" evidence="2">
    <location>
        <begin position="222"/>
        <end position="296"/>
    </location>
</feature>
<protein>
    <submittedName>
        <fullName evidence="3">Copia protein</fullName>
    </submittedName>
</protein>
<comment type="caution">
    <text evidence="3">The sequence shown here is derived from an EMBL/GenBank/DDBJ whole genome shotgun (WGS) entry which is preliminary data.</text>
</comment>
<dbReference type="InterPro" id="IPR054722">
    <property type="entry name" value="PolX-like_BBD"/>
</dbReference>
<reference evidence="3" key="1">
    <citation type="journal article" date="2019" name="Sci. Rep.">
        <title>Draft genome of Tanacetum cinerariifolium, the natural source of mosquito coil.</title>
        <authorList>
            <person name="Yamashiro T."/>
            <person name="Shiraishi A."/>
            <person name="Satake H."/>
            <person name="Nakayama K."/>
        </authorList>
    </citation>
    <scope>NUCLEOTIDE SEQUENCE</scope>
</reference>
<dbReference type="Pfam" id="PF22936">
    <property type="entry name" value="Pol_BBD"/>
    <property type="match status" value="1"/>
</dbReference>
<proteinExistence type="predicted"/>
<dbReference type="InterPro" id="IPR013103">
    <property type="entry name" value="RVT_2"/>
</dbReference>
<evidence type="ECO:0000313" key="3">
    <source>
        <dbReference type="EMBL" id="GEU36169.1"/>
    </source>
</evidence>
<evidence type="ECO:0000259" key="2">
    <source>
        <dbReference type="Pfam" id="PF22936"/>
    </source>
</evidence>
<dbReference type="EMBL" id="BKCJ010000777">
    <property type="protein sequence ID" value="GEU36169.1"/>
    <property type="molecule type" value="Genomic_DNA"/>
</dbReference>
<feature type="domain" description="Reverse transcriptase Ty1/copia-type" evidence="1">
    <location>
        <begin position="316"/>
        <end position="444"/>
    </location>
</feature>
<gene>
    <name evidence="3" type="ORF">Tci_008147</name>
</gene>
<dbReference type="AlphaFoldDB" id="A0A6L2JHD0"/>
<dbReference type="Pfam" id="PF07727">
    <property type="entry name" value="RVT_2"/>
    <property type="match status" value="1"/>
</dbReference>
<evidence type="ECO:0000259" key="1">
    <source>
        <dbReference type="Pfam" id="PF07727"/>
    </source>
</evidence>
<organism evidence="3">
    <name type="scientific">Tanacetum cinerariifolium</name>
    <name type="common">Dalmatian daisy</name>
    <name type="synonym">Chrysanthemum cinerariifolium</name>
    <dbReference type="NCBI Taxonomy" id="118510"/>
    <lineage>
        <taxon>Eukaryota</taxon>
        <taxon>Viridiplantae</taxon>
        <taxon>Streptophyta</taxon>
        <taxon>Embryophyta</taxon>
        <taxon>Tracheophyta</taxon>
        <taxon>Spermatophyta</taxon>
        <taxon>Magnoliopsida</taxon>
        <taxon>eudicotyledons</taxon>
        <taxon>Gunneridae</taxon>
        <taxon>Pentapetalae</taxon>
        <taxon>asterids</taxon>
        <taxon>campanulids</taxon>
        <taxon>Asterales</taxon>
        <taxon>Asteraceae</taxon>
        <taxon>Asteroideae</taxon>
        <taxon>Anthemideae</taxon>
        <taxon>Anthemidinae</taxon>
        <taxon>Tanacetum</taxon>
    </lineage>
</organism>
<sequence length="469" mass="54421">MFLTHSDEALVIEKFKRSIENKIEFAYDYWNLNASYVNEKINFEDDYFQDIVNPDFEKIDSPFQQTSSLKPYVPNVILEKIIIDLEDEVVSLLEKEKANLETIESLKSKGFESSENVCSESENQNENDCHKLKNIMTKRRIQRMNDLLDYNNFFIFDDESVKISPVSKMPFRKKPRDYMIVRSKSTMNKSLTRTVHKWLPKLQPLAEPVAKWFPRIVQIYLWIIDSGCSKHMTGNHALLTNFVEKFLGTVRLGNNDFAVIAGYGDVVIGSMTIKKVYYVEGLGHNLFSVGQFCDNGLEVSFQNAMQEELDQFARLKVWRLVPRPEGKSVIKTKWIFKNKKDESRLVIQNKARLVAVGYSQQEGIDYDETFASVARFEAIRLFLAYAAHKDFIVYQMDVKTTFLNGILKEEVYVSQPLSFFSKQYPDHVYALDKALYGLKQAPRASIPELKEKKVYASMHLSLKKKKSLL</sequence>
<accession>A0A6L2JHD0</accession>